<dbReference type="InterPro" id="IPR051933">
    <property type="entry name" value="Resuscitation_pf_RpfB"/>
</dbReference>
<dbReference type="InterPro" id="IPR018392">
    <property type="entry name" value="LysM"/>
</dbReference>
<evidence type="ECO:0000259" key="3">
    <source>
        <dbReference type="PROSITE" id="PS51782"/>
    </source>
</evidence>
<dbReference type="SUPFAM" id="SSF54106">
    <property type="entry name" value="LysM domain"/>
    <property type="match status" value="1"/>
</dbReference>
<dbReference type="CDD" id="cd00118">
    <property type="entry name" value="LysM"/>
    <property type="match status" value="1"/>
</dbReference>
<evidence type="ECO:0000256" key="2">
    <source>
        <dbReference type="SAM" id="SignalP"/>
    </source>
</evidence>
<feature type="domain" description="LysM" evidence="3">
    <location>
        <begin position="27"/>
        <end position="70"/>
    </location>
</feature>
<dbReference type="SMART" id="SM00257">
    <property type="entry name" value="LysM"/>
    <property type="match status" value="1"/>
</dbReference>
<dbReference type="RefSeq" id="WP_323690960.1">
    <property type="nucleotide sequence ID" value="NZ_CP116341.1"/>
</dbReference>
<evidence type="ECO:0000313" key="4">
    <source>
        <dbReference type="EMBL" id="WOV83281.1"/>
    </source>
</evidence>
<dbReference type="Pfam" id="PF06725">
    <property type="entry name" value="3D"/>
    <property type="match status" value="1"/>
</dbReference>
<dbReference type="PANTHER" id="PTHR39160:SF4">
    <property type="entry name" value="RESUSCITATION-PROMOTING FACTOR RPFB"/>
    <property type="match status" value="1"/>
</dbReference>
<dbReference type="InterPro" id="IPR036908">
    <property type="entry name" value="RlpA-like_sf"/>
</dbReference>
<keyword evidence="1 2" id="KW-0732">Signal</keyword>
<sequence length="190" mass="20344">MKKLIFTFILATALMVSGTHESSAAASTYKVKKGDTLYKISRMHNVSVNNLMKWNGIKSSVIYPNQTLKLVSGGSTTAAKKPAKTPSRSDNDTVKKEFIANSSAYTASCKGCSGITKTGLNLKKNPSLKVIAVDPLVIPLGSKVHVEGYGYAVAGDIGGAIKGNRIDVFMASHNQAIQWGRKNVRVKVLN</sequence>
<organism evidence="4 5">
    <name type="scientific">Sporosarcina jeotgali</name>
    <dbReference type="NCBI Taxonomy" id="3020056"/>
    <lineage>
        <taxon>Bacteria</taxon>
        <taxon>Bacillati</taxon>
        <taxon>Bacillota</taxon>
        <taxon>Bacilli</taxon>
        <taxon>Bacillales</taxon>
        <taxon>Caryophanaceae</taxon>
        <taxon>Sporosarcina</taxon>
    </lineage>
</organism>
<gene>
    <name evidence="4" type="ORF">PGH26_10120</name>
</gene>
<dbReference type="Gene3D" id="2.40.40.10">
    <property type="entry name" value="RlpA-like domain"/>
    <property type="match status" value="1"/>
</dbReference>
<dbReference type="Gene3D" id="3.10.350.10">
    <property type="entry name" value="LysM domain"/>
    <property type="match status" value="1"/>
</dbReference>
<dbReference type="InterPro" id="IPR036779">
    <property type="entry name" value="LysM_dom_sf"/>
</dbReference>
<dbReference type="Pfam" id="PF01476">
    <property type="entry name" value="LysM"/>
    <property type="match status" value="1"/>
</dbReference>
<dbReference type="EMBL" id="CP116341">
    <property type="protein sequence ID" value="WOV83281.1"/>
    <property type="molecule type" value="Genomic_DNA"/>
</dbReference>
<name>A0ABZ0KT82_9BACL</name>
<evidence type="ECO:0000313" key="5">
    <source>
        <dbReference type="Proteomes" id="UP001303532"/>
    </source>
</evidence>
<dbReference type="CDD" id="cd14667">
    <property type="entry name" value="3D_containing_proteins"/>
    <property type="match status" value="1"/>
</dbReference>
<accession>A0ABZ0KT82</accession>
<dbReference type="SUPFAM" id="SSF50685">
    <property type="entry name" value="Barwin-like endoglucanases"/>
    <property type="match status" value="1"/>
</dbReference>
<reference evidence="4 5" key="1">
    <citation type="submission" date="2023-01" db="EMBL/GenBank/DDBJ databases">
        <title>Sporosarcina sp. nov., isolated from Korean tranditional fermented seafood 'Jeotgal'.</title>
        <authorList>
            <person name="Yang A.-I."/>
        </authorList>
    </citation>
    <scope>NUCLEOTIDE SEQUENCE [LARGE SCALE GENOMIC DNA]</scope>
    <source>
        <strain evidence="4 5">B2O-1</strain>
    </source>
</reference>
<dbReference type="PANTHER" id="PTHR39160">
    <property type="entry name" value="CELL WALL-BINDING PROTEIN YOCH"/>
    <property type="match status" value="1"/>
</dbReference>
<feature type="chain" id="PRO_5046723756" evidence="2">
    <location>
        <begin position="26"/>
        <end position="190"/>
    </location>
</feature>
<dbReference type="Proteomes" id="UP001303532">
    <property type="component" value="Chromosome"/>
</dbReference>
<dbReference type="InterPro" id="IPR059180">
    <property type="entry name" value="3D_YorM"/>
</dbReference>
<keyword evidence="5" id="KW-1185">Reference proteome</keyword>
<dbReference type="InterPro" id="IPR010611">
    <property type="entry name" value="3D_dom"/>
</dbReference>
<feature type="signal peptide" evidence="2">
    <location>
        <begin position="1"/>
        <end position="25"/>
    </location>
</feature>
<dbReference type="PROSITE" id="PS51782">
    <property type="entry name" value="LYSM"/>
    <property type="match status" value="1"/>
</dbReference>
<proteinExistence type="predicted"/>
<evidence type="ECO:0000256" key="1">
    <source>
        <dbReference type="ARBA" id="ARBA00022729"/>
    </source>
</evidence>
<protein>
    <submittedName>
        <fullName evidence="4">3D domain-containing protein</fullName>
    </submittedName>
</protein>